<evidence type="ECO:0000256" key="4">
    <source>
        <dbReference type="ARBA" id="ARBA00022989"/>
    </source>
</evidence>
<sequence>MCEGDKVGKGLRYVLVLFLGCLLISVGINFFFVSYHLLDGGIIGVGLIAHYLWNVPVGMTIIVVSIPIYILAWMYYRPFFFNSLAGVIVSSLMIDFFAAFIPETPLLGPLTSAILGGLMLGVGAGIMFLLDISTGGFDLLAQMISAKTTWNVGVLIVGFDLAAVVAGIPVITVDEIILSTIAVIATGTATTVITAAGGVNAHPRPPLRI</sequence>
<keyword evidence="3 6" id="KW-0812">Transmembrane</keyword>
<organism evidence="7 8">
    <name type="scientific">Shouchella lehensis</name>
    <dbReference type="NCBI Taxonomy" id="300825"/>
    <lineage>
        <taxon>Bacteria</taxon>
        <taxon>Bacillati</taxon>
        <taxon>Bacillota</taxon>
        <taxon>Bacilli</taxon>
        <taxon>Bacillales</taxon>
        <taxon>Bacillaceae</taxon>
        <taxon>Shouchella</taxon>
    </lineage>
</organism>
<dbReference type="InterPro" id="IPR051461">
    <property type="entry name" value="UPF0750_membrane"/>
</dbReference>
<dbReference type="EMBL" id="SNUX01000004">
    <property type="protein sequence ID" value="TES46905.1"/>
    <property type="molecule type" value="Genomic_DNA"/>
</dbReference>
<feature type="transmembrane region" description="Helical" evidence="6">
    <location>
        <begin position="150"/>
        <end position="171"/>
    </location>
</feature>
<reference evidence="7 8" key="1">
    <citation type="submission" date="2019-03" db="EMBL/GenBank/DDBJ databases">
        <authorList>
            <person name="Liu G."/>
        </authorList>
    </citation>
    <scope>NUCLEOTIDE SEQUENCE [LARGE SCALE GENOMIC DNA]</scope>
    <source>
        <strain evidence="7 8">DSM 19099</strain>
    </source>
</reference>
<gene>
    <name evidence="7" type="ORF">E2L03_15745</name>
</gene>
<evidence type="ECO:0000256" key="2">
    <source>
        <dbReference type="ARBA" id="ARBA00022475"/>
    </source>
</evidence>
<evidence type="ECO:0000256" key="3">
    <source>
        <dbReference type="ARBA" id="ARBA00022692"/>
    </source>
</evidence>
<feature type="transmembrane region" description="Helical" evidence="6">
    <location>
        <begin position="107"/>
        <end position="130"/>
    </location>
</feature>
<dbReference type="GO" id="GO:0005886">
    <property type="term" value="C:plasma membrane"/>
    <property type="evidence" value="ECO:0007669"/>
    <property type="project" value="UniProtKB-SubCell"/>
</dbReference>
<dbReference type="InterPro" id="IPR003740">
    <property type="entry name" value="YitT"/>
</dbReference>
<evidence type="ECO:0000256" key="6">
    <source>
        <dbReference type="SAM" id="Phobius"/>
    </source>
</evidence>
<dbReference type="Pfam" id="PF02588">
    <property type="entry name" value="YitT_membrane"/>
    <property type="match status" value="1"/>
</dbReference>
<keyword evidence="4 6" id="KW-1133">Transmembrane helix</keyword>
<evidence type="ECO:0000313" key="8">
    <source>
        <dbReference type="Proteomes" id="UP000298210"/>
    </source>
</evidence>
<name>A0A4Y7WG28_9BACI</name>
<feature type="transmembrane region" description="Helical" evidence="6">
    <location>
        <begin position="12"/>
        <end position="38"/>
    </location>
</feature>
<dbReference type="AlphaFoldDB" id="A0A4Y7WG28"/>
<feature type="transmembrane region" description="Helical" evidence="6">
    <location>
        <begin position="177"/>
        <end position="199"/>
    </location>
</feature>
<dbReference type="PANTHER" id="PTHR33545">
    <property type="entry name" value="UPF0750 MEMBRANE PROTEIN YITT-RELATED"/>
    <property type="match status" value="1"/>
</dbReference>
<evidence type="ECO:0000313" key="7">
    <source>
        <dbReference type="EMBL" id="TES46905.1"/>
    </source>
</evidence>
<accession>A0A4Y7WG28</accession>
<dbReference type="Proteomes" id="UP000298210">
    <property type="component" value="Unassembled WGS sequence"/>
</dbReference>
<evidence type="ECO:0008006" key="9">
    <source>
        <dbReference type="Google" id="ProtNLM"/>
    </source>
</evidence>
<comment type="caution">
    <text evidence="7">The sequence shown here is derived from an EMBL/GenBank/DDBJ whole genome shotgun (WGS) entry which is preliminary data.</text>
</comment>
<keyword evidence="5 6" id="KW-0472">Membrane</keyword>
<keyword evidence="2" id="KW-1003">Cell membrane</keyword>
<feature type="transmembrane region" description="Helical" evidence="6">
    <location>
        <begin position="50"/>
        <end position="72"/>
    </location>
</feature>
<proteinExistence type="predicted"/>
<evidence type="ECO:0000256" key="1">
    <source>
        <dbReference type="ARBA" id="ARBA00004651"/>
    </source>
</evidence>
<comment type="subcellular location">
    <subcellularLocation>
        <location evidence="1">Cell membrane</location>
        <topology evidence="1">Multi-pass membrane protein</topology>
    </subcellularLocation>
</comment>
<dbReference type="PANTHER" id="PTHR33545:SF5">
    <property type="entry name" value="UPF0750 MEMBRANE PROTEIN YITT"/>
    <property type="match status" value="1"/>
</dbReference>
<evidence type="ECO:0000256" key="5">
    <source>
        <dbReference type="ARBA" id="ARBA00023136"/>
    </source>
</evidence>
<protein>
    <recommendedName>
        <fullName evidence="9">YitT family protein</fullName>
    </recommendedName>
</protein>
<feature type="transmembrane region" description="Helical" evidence="6">
    <location>
        <begin position="79"/>
        <end position="101"/>
    </location>
</feature>